<feature type="transmembrane region" description="Helical" evidence="1">
    <location>
        <begin position="59"/>
        <end position="83"/>
    </location>
</feature>
<evidence type="ECO:0008006" key="6">
    <source>
        <dbReference type="Google" id="ProtNLM"/>
    </source>
</evidence>
<dbReference type="RefSeq" id="WP_067958220.1">
    <property type="nucleotide sequence ID" value="NZ_CP015005.1"/>
</dbReference>
<feature type="transmembrane region" description="Helical" evidence="1">
    <location>
        <begin position="95"/>
        <end position="117"/>
    </location>
</feature>
<evidence type="ECO:0000313" key="3">
    <source>
        <dbReference type="EMBL" id="MBB3709283.1"/>
    </source>
</evidence>
<keyword evidence="1" id="KW-0472">Membrane</keyword>
<proteinExistence type="predicted"/>
<protein>
    <recommendedName>
        <fullName evidence="6">DUF2569 domain-containing protein</fullName>
    </recommendedName>
</protein>
<keyword evidence="5" id="KW-1185">Reference proteome</keyword>
<reference evidence="3 5" key="2">
    <citation type="submission" date="2020-08" db="EMBL/GenBank/DDBJ databases">
        <title>Genomic Encyclopedia of Type Strains, Phase IV (KMG-IV): sequencing the most valuable type-strain genomes for metagenomic binning, comparative biology and taxonomic classification.</title>
        <authorList>
            <person name="Goeker M."/>
        </authorList>
    </citation>
    <scope>NUCLEOTIDE SEQUENCE [LARGE SCALE GENOMIC DNA]</scope>
    <source>
        <strain evidence="3 5">DSM 10368</strain>
    </source>
</reference>
<name>A0AAC8YM30_AMIAI</name>
<organism evidence="2 4">
    <name type="scientific">Aminobacter aminovorans</name>
    <name type="common">Chelatobacter heintzii</name>
    <dbReference type="NCBI Taxonomy" id="83263"/>
    <lineage>
        <taxon>Bacteria</taxon>
        <taxon>Pseudomonadati</taxon>
        <taxon>Pseudomonadota</taxon>
        <taxon>Alphaproteobacteria</taxon>
        <taxon>Hyphomicrobiales</taxon>
        <taxon>Phyllobacteriaceae</taxon>
        <taxon>Aminobacter</taxon>
    </lineage>
</organism>
<dbReference type="EMBL" id="JACICB010000027">
    <property type="protein sequence ID" value="MBB3709283.1"/>
    <property type="molecule type" value="Genomic_DNA"/>
</dbReference>
<accession>A0AAC8YM30</accession>
<feature type="transmembrane region" description="Helical" evidence="1">
    <location>
        <begin position="19"/>
        <end position="39"/>
    </location>
</feature>
<evidence type="ECO:0000313" key="4">
    <source>
        <dbReference type="Proteomes" id="UP000075755"/>
    </source>
</evidence>
<reference evidence="2 4" key="1">
    <citation type="submission" date="2016-03" db="EMBL/GenBank/DDBJ databases">
        <title>Complete genome of Aminobacter aminovorans KCTC 2477.</title>
        <authorList>
            <person name="Kim K.M."/>
        </authorList>
    </citation>
    <scope>NUCLEOTIDE SEQUENCE [LARGE SCALE GENOMIC DNA]</scope>
    <source>
        <strain evidence="2 4">KCTC 2477</strain>
    </source>
</reference>
<keyword evidence="1" id="KW-1133">Transmembrane helix</keyword>
<evidence type="ECO:0000313" key="5">
    <source>
        <dbReference type="Proteomes" id="UP000577697"/>
    </source>
</evidence>
<keyword evidence="1" id="KW-0812">Transmembrane</keyword>
<dbReference type="AlphaFoldDB" id="A0AAC8YM30"/>
<sequence>MADTALDDKRTPAPGPVGIGGWLLLPMLGLFAAPIVGVLQFTAYAEVFSGWQYLDTRLAAFIVAETAGNIVLAVVAPVVLLFFMFKRLEMFPGWYMIWATAAPVFLLADASVAYALFAEPGSEIFDKETVRGIARSFLSAAIWIPYMMRSERVANTFVN</sequence>
<dbReference type="KEGG" id="aak:AA2016_1970"/>
<dbReference type="InterPro" id="IPR019690">
    <property type="entry name" value="DUF2569"/>
</dbReference>
<dbReference type="Pfam" id="PF10754">
    <property type="entry name" value="DUF2569"/>
    <property type="match status" value="1"/>
</dbReference>
<evidence type="ECO:0000256" key="1">
    <source>
        <dbReference type="SAM" id="Phobius"/>
    </source>
</evidence>
<evidence type="ECO:0000313" key="2">
    <source>
        <dbReference type="EMBL" id="AMS40900.1"/>
    </source>
</evidence>
<dbReference type="EMBL" id="CP015005">
    <property type="protein sequence ID" value="AMS40900.1"/>
    <property type="molecule type" value="Genomic_DNA"/>
</dbReference>
<gene>
    <name evidence="2" type="ORF">AA2016_1970</name>
    <name evidence="3" type="ORF">FHS67_005632</name>
</gene>
<dbReference type="Proteomes" id="UP000075755">
    <property type="component" value="Chromosome"/>
</dbReference>
<dbReference type="Proteomes" id="UP000577697">
    <property type="component" value="Unassembled WGS sequence"/>
</dbReference>